<name>A0A0V1AJ34_TRIBR</name>
<comment type="caution">
    <text evidence="1">The sequence shown here is derived from an EMBL/GenBank/DDBJ whole genome shotgun (WGS) entry which is preliminary data.</text>
</comment>
<dbReference type="AlphaFoldDB" id="A0A0V1AJ34"/>
<evidence type="ECO:0000313" key="2">
    <source>
        <dbReference type="Proteomes" id="UP000054653"/>
    </source>
</evidence>
<proteinExistence type="predicted"/>
<dbReference type="Proteomes" id="UP000054653">
    <property type="component" value="Unassembled WGS sequence"/>
</dbReference>
<sequence>MVKQNHIFNECFNKLHIFCHSNLLKTGDGLQLQSTKAKKSDGIH</sequence>
<gene>
    <name evidence="1" type="ORF">T03_14668</name>
</gene>
<protein>
    <submittedName>
        <fullName evidence="1">Uncharacterized protein</fullName>
    </submittedName>
</protein>
<organism evidence="1 2">
    <name type="scientific">Trichinella britovi</name>
    <name type="common">Parasitic roundworm</name>
    <dbReference type="NCBI Taxonomy" id="45882"/>
    <lineage>
        <taxon>Eukaryota</taxon>
        <taxon>Metazoa</taxon>
        <taxon>Ecdysozoa</taxon>
        <taxon>Nematoda</taxon>
        <taxon>Enoplea</taxon>
        <taxon>Dorylaimia</taxon>
        <taxon>Trichinellida</taxon>
        <taxon>Trichinellidae</taxon>
        <taxon>Trichinella</taxon>
    </lineage>
</organism>
<reference evidence="1 2" key="1">
    <citation type="submission" date="2015-01" db="EMBL/GenBank/DDBJ databases">
        <title>Evolution of Trichinella species and genotypes.</title>
        <authorList>
            <person name="Korhonen P.K."/>
            <person name="Edoardo P."/>
            <person name="Giuseppe L.R."/>
            <person name="Gasser R.B."/>
        </authorList>
    </citation>
    <scope>NUCLEOTIDE SEQUENCE [LARGE SCALE GENOMIC DNA]</scope>
    <source>
        <strain evidence="1">ISS120</strain>
    </source>
</reference>
<accession>A0A0V1AJ34</accession>
<dbReference type="EMBL" id="JYDI01002739">
    <property type="protein sequence ID" value="KRY24864.1"/>
    <property type="molecule type" value="Genomic_DNA"/>
</dbReference>
<keyword evidence="2" id="KW-1185">Reference proteome</keyword>
<evidence type="ECO:0000313" key="1">
    <source>
        <dbReference type="EMBL" id="KRY24864.1"/>
    </source>
</evidence>